<sequence>MPQNPYNKPHATALERVTHLRARGLVVKRPKVAARKIDLIGYERLRIYFLSRRQLSLPDRPFVPNTTYQHILRLYECDMRLRDACFAAVGQFEILLRNAISETLSDAFGSHPYYELGAFKDAVANLSAIQTFGKVYVSSKDQRAKHYKETYSEPALPPIWTMKEFLTFGASSVIYKSLEGSLKTKIATQFGVSSDQVFTHWLDCLVDLRNMCAHHDRLFNRSFQKQPSRLRRAGIPAAPPQKLKAILECLDYLMEQRGAKISIVLKVQRIIAKFPEMRPAEAGY</sequence>
<dbReference type="EMBL" id="CP054857">
    <property type="protein sequence ID" value="QVM86453.1"/>
    <property type="molecule type" value="Genomic_DNA"/>
</dbReference>
<dbReference type="Pfam" id="PF07751">
    <property type="entry name" value="Abi_2"/>
    <property type="match status" value="1"/>
</dbReference>
<reference evidence="1 2" key="1">
    <citation type="submission" date="2020-06" db="EMBL/GenBank/DDBJ databases">
        <title>Novosphingobium sp. strain 502str22.</title>
        <authorList>
            <person name="Chen J."/>
            <person name="Zhu S."/>
            <person name="Yang J."/>
        </authorList>
    </citation>
    <scope>NUCLEOTIDE SEQUENCE [LARGE SCALE GENOMIC DNA]</scope>
    <source>
        <strain evidence="1 2">502str22</strain>
        <plasmid evidence="1 2">unnamed1</plasmid>
    </source>
</reference>
<organism evidence="1 2">
    <name type="scientific">Novosphingobium decolorationis</name>
    <dbReference type="NCBI Taxonomy" id="2698673"/>
    <lineage>
        <taxon>Bacteria</taxon>
        <taxon>Pseudomonadati</taxon>
        <taxon>Pseudomonadota</taxon>
        <taxon>Alphaproteobacteria</taxon>
        <taxon>Sphingomonadales</taxon>
        <taxon>Sphingomonadaceae</taxon>
        <taxon>Novosphingobium</taxon>
    </lineage>
</organism>
<gene>
    <name evidence="1" type="ORF">HT578_21880</name>
</gene>
<dbReference type="InterPro" id="IPR011664">
    <property type="entry name" value="Abi_system_AbiD/AbiF-like"/>
</dbReference>
<geneLocation type="plasmid" evidence="1 2">
    <name>unnamed1</name>
</geneLocation>
<evidence type="ECO:0000313" key="1">
    <source>
        <dbReference type="EMBL" id="QVM86453.1"/>
    </source>
</evidence>
<keyword evidence="2" id="KW-1185">Reference proteome</keyword>
<dbReference type="Proteomes" id="UP000677126">
    <property type="component" value="Plasmid unnamed1"/>
</dbReference>
<proteinExistence type="predicted"/>
<name>A0ABX8ECM3_9SPHN</name>
<keyword evidence="1" id="KW-0614">Plasmid</keyword>
<protein>
    <submittedName>
        <fullName evidence="1">Abi family protein</fullName>
    </submittedName>
</protein>
<accession>A0ABX8ECM3</accession>
<evidence type="ECO:0000313" key="2">
    <source>
        <dbReference type="Proteomes" id="UP000677126"/>
    </source>
</evidence>